<feature type="transmembrane region" description="Helical" evidence="1">
    <location>
        <begin position="197"/>
        <end position="222"/>
    </location>
</feature>
<feature type="transmembrane region" description="Helical" evidence="1">
    <location>
        <begin position="167"/>
        <end position="185"/>
    </location>
</feature>
<feature type="transmembrane region" description="Helical" evidence="1">
    <location>
        <begin position="67"/>
        <end position="85"/>
    </location>
</feature>
<comment type="caution">
    <text evidence="2">The sequence shown here is derived from an EMBL/GenBank/DDBJ whole genome shotgun (WGS) entry which is preliminary data.</text>
</comment>
<dbReference type="Proteomes" id="UP000315010">
    <property type="component" value="Unassembled WGS sequence"/>
</dbReference>
<name>A0A5C5YYN0_9BACT</name>
<dbReference type="AlphaFoldDB" id="A0A5C5YYN0"/>
<keyword evidence="1" id="KW-1133">Transmembrane helix</keyword>
<keyword evidence="1" id="KW-0472">Membrane</keyword>
<dbReference type="EMBL" id="SJPJ01000001">
    <property type="protein sequence ID" value="TWT80172.1"/>
    <property type="molecule type" value="Genomic_DNA"/>
</dbReference>
<reference evidence="2 3" key="1">
    <citation type="submission" date="2019-02" db="EMBL/GenBank/DDBJ databases">
        <title>Deep-cultivation of Planctomycetes and their phenomic and genomic characterization uncovers novel biology.</title>
        <authorList>
            <person name="Wiegand S."/>
            <person name="Jogler M."/>
            <person name="Boedeker C."/>
            <person name="Pinto D."/>
            <person name="Vollmers J."/>
            <person name="Rivas-Marin E."/>
            <person name="Kohn T."/>
            <person name="Peeters S.H."/>
            <person name="Heuer A."/>
            <person name="Rast P."/>
            <person name="Oberbeckmann S."/>
            <person name="Bunk B."/>
            <person name="Jeske O."/>
            <person name="Meyerdierks A."/>
            <person name="Storesund J.E."/>
            <person name="Kallscheuer N."/>
            <person name="Luecker S."/>
            <person name="Lage O.M."/>
            <person name="Pohl T."/>
            <person name="Merkel B.J."/>
            <person name="Hornburger P."/>
            <person name="Mueller R.-W."/>
            <person name="Bruemmer F."/>
            <person name="Labrenz M."/>
            <person name="Spormann A.M."/>
            <person name="Op Den Camp H."/>
            <person name="Overmann J."/>
            <person name="Amann R."/>
            <person name="Jetten M.S.M."/>
            <person name="Mascher T."/>
            <person name="Medema M.H."/>
            <person name="Devos D.P."/>
            <person name="Kaster A.-K."/>
            <person name="Ovreas L."/>
            <person name="Rohde M."/>
            <person name="Galperin M.Y."/>
            <person name="Jogler C."/>
        </authorList>
    </citation>
    <scope>NUCLEOTIDE SEQUENCE [LARGE SCALE GENOMIC DNA]</scope>
    <source>
        <strain evidence="2 3">CA13</strain>
    </source>
</reference>
<gene>
    <name evidence="2" type="ORF">CA13_15850</name>
</gene>
<feature type="transmembrane region" description="Helical" evidence="1">
    <location>
        <begin position="137"/>
        <end position="155"/>
    </location>
</feature>
<proteinExistence type="predicted"/>
<feature type="transmembrane region" description="Helical" evidence="1">
    <location>
        <begin position="32"/>
        <end position="55"/>
    </location>
</feature>
<feature type="transmembrane region" description="Helical" evidence="1">
    <location>
        <begin position="105"/>
        <end position="125"/>
    </location>
</feature>
<keyword evidence="1" id="KW-0812">Transmembrane</keyword>
<accession>A0A5C5YYN0</accession>
<evidence type="ECO:0000313" key="2">
    <source>
        <dbReference type="EMBL" id="TWT80172.1"/>
    </source>
</evidence>
<keyword evidence="3" id="KW-1185">Reference proteome</keyword>
<sequence>MVVVILLTWQILLTIFLTLAGLEDRKLAAMSGMLWGLNLLWIIGMGGLSISLRKYVAESVVHSPKRIWLKFFCFVTALALVEEAITTTMTNCAPLFGVKMGEVYITASANYFDVVLFHSVVVFLPQFAMWGWLLKRYALSPFAAFLMYGLTGFINEALFAGPNPLMLAQWILVYGLLVYLPANLFNHLPDRRRVRWWLYPAAVVLPILASIPMVMLLLLVIAPGHPSIHFPPMGAE</sequence>
<evidence type="ECO:0000313" key="3">
    <source>
        <dbReference type="Proteomes" id="UP000315010"/>
    </source>
</evidence>
<evidence type="ECO:0000256" key="1">
    <source>
        <dbReference type="SAM" id="Phobius"/>
    </source>
</evidence>
<organism evidence="2 3">
    <name type="scientific">Novipirellula herctigrandis</name>
    <dbReference type="NCBI Taxonomy" id="2527986"/>
    <lineage>
        <taxon>Bacteria</taxon>
        <taxon>Pseudomonadati</taxon>
        <taxon>Planctomycetota</taxon>
        <taxon>Planctomycetia</taxon>
        <taxon>Pirellulales</taxon>
        <taxon>Pirellulaceae</taxon>
        <taxon>Novipirellula</taxon>
    </lineage>
</organism>
<protein>
    <submittedName>
        <fullName evidence="2">Uncharacterized protein</fullName>
    </submittedName>
</protein>